<reference evidence="8 9" key="3">
    <citation type="journal article" date="2008" name="BMC Genomics">
        <title>The genome of the versatile nitrogen fixer Azorhizobium caulinodans ORS571.</title>
        <authorList>
            <person name="Lee KB."/>
            <person name="Backer P.D."/>
            <person name="Aono T."/>
            <person name="Liu CT."/>
            <person name="Suzuki S."/>
            <person name="Suzuki T."/>
            <person name="Kaneko T."/>
            <person name="Yamada M."/>
            <person name="Tabata S."/>
            <person name="Kupfer D.M."/>
            <person name="Najar F.Z."/>
            <person name="Wiley G.B."/>
            <person name="Roe B."/>
            <person name="Binnewies T.T."/>
            <person name="Ussery D.W."/>
            <person name="D'Haeze W."/>
            <person name="Herder J.D."/>
            <person name="Gevers D."/>
            <person name="Vereecke D."/>
            <person name="Holsters M."/>
            <person name="Oyaizu H."/>
        </authorList>
    </citation>
    <scope>NUCLEOTIDE SEQUENCE [LARGE SCALE GENOMIC DNA]</scope>
    <source>
        <strain evidence="9">ATCC 43989 / DSM 5975 / JCM 20966 / LMG 6465 / NBRC 14845 / NCIMB 13405 / ORS 571</strain>
    </source>
</reference>
<dbReference type="InterPro" id="IPR050867">
    <property type="entry name" value="NiFe/NiFeSe_hydrgnase_LSU"/>
</dbReference>
<feature type="binding site" evidence="7">
    <location>
        <position position="490"/>
    </location>
    <ligand>
        <name>Mg(2+)</name>
        <dbReference type="ChEBI" id="CHEBI:18420"/>
    </ligand>
</feature>
<dbReference type="KEGG" id="azc:AZC_0596"/>
<evidence type="ECO:0000256" key="7">
    <source>
        <dbReference type="PIRSR" id="PIRSR601501-1"/>
    </source>
</evidence>
<reference evidence="8 9" key="6">
    <citation type="journal article" date="2011" name="Appl. Environ. Microbiol.">
        <title>Involvement of the azorhizobial chromosome partition gene (parA) in the onset of bacteroid differentiation during Sesbania rostrata stem nodule development.</title>
        <authorList>
            <person name="Liu CT."/>
            <person name="Lee KB."/>
            <person name="Wang YS."/>
            <person name="Peng MH."/>
            <person name="Lee KT."/>
            <person name="Suzuki S."/>
            <person name="Suzuki T."/>
            <person name="Oyaizu H."/>
        </authorList>
    </citation>
    <scope>NUCLEOTIDE SEQUENCE [LARGE SCALE GENOMIC DNA]</scope>
    <source>
        <strain evidence="9">ATCC 43989 / DSM 5975 / JCM 20966 / LMG 6465 / NBRC 14845 / NCIMB 13405 / ORS 571</strain>
    </source>
</reference>
<reference evidence="8 9" key="4">
    <citation type="journal article" date="2009" name="Appl. Environ. Microbiol.">
        <title>Comparative genome-wide transcriptional profiling of Azorhizobium caulinodans ORS571 grown under free-living and symbiotic conditions.</title>
        <authorList>
            <person name="Tsukada S."/>
            <person name="Aono T."/>
            <person name="Akiba N."/>
            <person name="Lee KB."/>
            <person name="Liu CT."/>
            <person name="Toyazaki H."/>
            <person name="Oyaizu H."/>
        </authorList>
    </citation>
    <scope>NUCLEOTIDE SEQUENCE [LARGE SCALE GENOMIC DNA]</scope>
    <source>
        <strain evidence="9">ATCC 43989 / DSM 5975 / JCM 20966 / LMG 6465 / NBRC 14845 / NCIMB 13405 / ORS 571</strain>
    </source>
</reference>
<evidence type="ECO:0000256" key="4">
    <source>
        <dbReference type="ARBA" id="ARBA00022596"/>
    </source>
</evidence>
<comment type="similarity">
    <text evidence="3">Belongs to the [NiFe]/[NiFeSe] hydrogenase large subunit family.</text>
</comment>
<dbReference type="RefSeq" id="WP_012169127.1">
    <property type="nucleotide sequence ID" value="NC_009937.1"/>
</dbReference>
<dbReference type="GO" id="GO:0016151">
    <property type="term" value="F:nickel cation binding"/>
    <property type="evidence" value="ECO:0007669"/>
    <property type="project" value="InterPro"/>
</dbReference>
<dbReference type="Proteomes" id="UP000000270">
    <property type="component" value="Chromosome"/>
</dbReference>
<dbReference type="STRING" id="438753.AZC_0596"/>
<dbReference type="eggNOG" id="COG0374">
    <property type="taxonomic scope" value="Bacteria"/>
</dbReference>
<name>A8IMR1_AZOC5</name>
<dbReference type="Pfam" id="PF00374">
    <property type="entry name" value="NiFeSe_Hases"/>
    <property type="match status" value="2"/>
</dbReference>
<keyword evidence="7" id="KW-0408">Iron</keyword>
<dbReference type="InterPro" id="IPR018194">
    <property type="entry name" value="Ni-dep_hyd_lsu_Ni_BS"/>
</dbReference>
<evidence type="ECO:0000256" key="2">
    <source>
        <dbReference type="ARBA" id="ARBA00004196"/>
    </source>
</evidence>
<proteinExistence type="inferred from homology"/>
<evidence type="ECO:0000313" key="8">
    <source>
        <dbReference type="EMBL" id="BAF86594.1"/>
    </source>
</evidence>
<keyword evidence="7" id="KW-0460">Magnesium</keyword>
<keyword evidence="4 7" id="KW-0533">Nickel</keyword>
<feature type="binding site" evidence="7">
    <location>
        <position position="72"/>
    </location>
    <ligand>
        <name>Ni(2+)</name>
        <dbReference type="ChEBI" id="CHEBI:49786"/>
    </ligand>
</feature>
<feature type="binding site" evidence="7">
    <location>
        <position position="72"/>
    </location>
    <ligand>
        <name>Fe cation</name>
        <dbReference type="ChEBI" id="CHEBI:24875"/>
    </ligand>
</feature>
<reference evidence="8 9" key="5">
    <citation type="journal article" date="2010" name="Appl. Environ. Microbiol.">
        <title>phrR-like gene praR of Azorhizobium caulinodans ORS571 is essential for symbiosis with Sesbania rostrata and is involved in expression of reb genes.</title>
        <authorList>
            <person name="Akiba N."/>
            <person name="Aono T."/>
            <person name="Toyazaki H."/>
            <person name="Sato S."/>
            <person name="Oyaizu H."/>
        </authorList>
    </citation>
    <scope>NUCLEOTIDE SEQUENCE [LARGE SCALE GENOMIC DNA]</scope>
    <source>
        <strain evidence="9">ATCC 43989 / DSM 5975 / JCM 20966 / LMG 6465 / NBRC 14845 / NCIMB 13405 / ORS 571</strain>
    </source>
</reference>
<evidence type="ECO:0000256" key="5">
    <source>
        <dbReference type="ARBA" id="ARBA00022723"/>
    </source>
</evidence>
<dbReference type="InterPro" id="IPR001501">
    <property type="entry name" value="Ni-dep_hyd_lsu"/>
</dbReference>
<evidence type="ECO:0000256" key="3">
    <source>
        <dbReference type="ARBA" id="ARBA00009292"/>
    </source>
</evidence>
<dbReference type="PANTHER" id="PTHR42958">
    <property type="entry name" value="HYDROGENASE-2 LARGE CHAIN"/>
    <property type="match status" value="1"/>
</dbReference>
<keyword evidence="6" id="KW-0560">Oxidoreductase</keyword>
<feature type="binding site" evidence="7">
    <location>
        <position position="69"/>
    </location>
    <ligand>
        <name>Ni(2+)</name>
        <dbReference type="ChEBI" id="CHEBI:49786"/>
    </ligand>
</feature>
<evidence type="ECO:0000256" key="6">
    <source>
        <dbReference type="ARBA" id="ARBA00023002"/>
    </source>
</evidence>
<dbReference type="PANTHER" id="PTHR42958:SF4">
    <property type="entry name" value="HYDROGENASE EXPRESSION_FORMATION PROTEIN HUPK"/>
    <property type="match status" value="1"/>
</dbReference>
<dbReference type="EMBL" id="AP009384">
    <property type="protein sequence ID" value="BAF86594.1"/>
    <property type="molecule type" value="Genomic_DNA"/>
</dbReference>
<dbReference type="GO" id="GO:0008901">
    <property type="term" value="F:ferredoxin hydrogenase activity"/>
    <property type="evidence" value="ECO:0007669"/>
    <property type="project" value="InterPro"/>
</dbReference>
<dbReference type="SUPFAM" id="SSF56762">
    <property type="entry name" value="HydB/Nqo4-like"/>
    <property type="match status" value="1"/>
</dbReference>
<evidence type="ECO:0000313" key="9">
    <source>
        <dbReference type="Proteomes" id="UP000000270"/>
    </source>
</evidence>
<dbReference type="GO" id="GO:0030313">
    <property type="term" value="C:cell envelope"/>
    <property type="evidence" value="ECO:0007669"/>
    <property type="project" value="UniProtKB-SubCell"/>
</dbReference>
<dbReference type="PROSITE" id="PS00507">
    <property type="entry name" value="NI_HGENASE_L_1"/>
    <property type="match status" value="1"/>
</dbReference>
<keyword evidence="9" id="KW-1185">Reference proteome</keyword>
<reference evidence="8 9" key="1">
    <citation type="journal article" date="2007" name="Appl. Environ. Microbiol.">
        <title>Rhizobial factors required for stem nodule maturation and maintenance in Sesbania rostrata-Azorhizobium caulinodans ORS571 symbiosis.</title>
        <authorList>
            <person name="Suzuki S."/>
            <person name="Aono T."/>
            <person name="Lee KB."/>
            <person name="Suzuki T."/>
            <person name="Liu CT."/>
            <person name="Miwa H."/>
            <person name="Wakao S."/>
            <person name="Iki T."/>
            <person name="Oyaizu H."/>
        </authorList>
    </citation>
    <scope>NUCLEOTIDE SEQUENCE [LARGE SCALE GENOMIC DNA]</scope>
    <source>
        <strain evidence="9">ATCC 43989 / DSM 5975 / JCM 20966 / LMG 6465 / NBRC 14845 / NCIMB 13405 / ORS 571</strain>
    </source>
</reference>
<feature type="binding site" evidence="7">
    <location>
        <position position="50"/>
    </location>
    <ligand>
        <name>Mg(2+)</name>
        <dbReference type="ChEBI" id="CHEBI:18420"/>
    </ligand>
</feature>
<sequence length="490" mass="52730">MRDASAKDGTARLIVGPFNRVEGDLEVRLEVADGAVRAAFVSSPLFRGFERILEGRDPFDALVIAPRICGICSVSQSQAAALALAQWQGLAPTANGRIATNLLVAAENVADHLTHFHLFFMPDFARAAYADRPWFAAAEARFKAGRGTSARRLIEARATLMHVLGLLAGRWPHTLAIQPGGVTRRAEPRDQMRLLATLGAVRATLEQTLYGAPLERISALADPRELEAWRALGPDGDFRLFLEIAADLDLTHLGRAYDRFLSFGAYPGEEGPHYPAGTFADGVLGGVDEAAIAEDHTFARMEDRAAPHHPFAGSTIPDGFDETGYTWCKAPRLAGQPFETGALARQFMDGQPLARALVAAGGGNVFSRVIGRLIETARTLIAMEGWVRALEPAEPWCAHGTNPSEGRGAGLTEAARGALGHWMEVRNGRIARYQIIAPTTWNFSPRDAAGVPGPLEAALVGAPVQEGETTPLSVQHIVRSFDPCMVCTVH</sequence>
<comment type="subcellular location">
    <subcellularLocation>
        <location evidence="2">Cell envelope</location>
    </subcellularLocation>
</comment>
<feature type="binding site" evidence="7">
    <location>
        <position position="484"/>
    </location>
    <ligand>
        <name>Ni(2+)</name>
        <dbReference type="ChEBI" id="CHEBI:49786"/>
    </ligand>
</feature>
<dbReference type="Gene3D" id="1.10.645.10">
    <property type="entry name" value="Cytochrome-c3 Hydrogenase, chain B"/>
    <property type="match status" value="1"/>
</dbReference>
<organism evidence="8 9">
    <name type="scientific">Azorhizobium caulinodans (strain ATCC 43989 / DSM 5975 / JCM 20966 / LMG 6465 / NBRC 14845 / NCIMB 13405 / ORS 571)</name>
    <dbReference type="NCBI Taxonomy" id="438753"/>
    <lineage>
        <taxon>Bacteria</taxon>
        <taxon>Pseudomonadati</taxon>
        <taxon>Pseudomonadota</taxon>
        <taxon>Alphaproteobacteria</taxon>
        <taxon>Hyphomicrobiales</taxon>
        <taxon>Xanthobacteraceae</taxon>
        <taxon>Azorhizobium</taxon>
    </lineage>
</organism>
<keyword evidence="5 7" id="KW-0479">Metal-binding</keyword>
<dbReference type="HOGENOM" id="CLU_030087_1_0_5"/>
<evidence type="ECO:0000256" key="1">
    <source>
        <dbReference type="ARBA" id="ARBA00001967"/>
    </source>
</evidence>
<comment type="cofactor">
    <cofactor evidence="1 7">
        <name>Ni(2+)</name>
        <dbReference type="ChEBI" id="CHEBI:49786"/>
    </cofactor>
</comment>
<dbReference type="AlphaFoldDB" id="A8IMR1"/>
<accession>A8IMR1</accession>
<feature type="binding site" evidence="7">
    <location>
        <position position="487"/>
    </location>
    <ligand>
        <name>Fe cation</name>
        <dbReference type="ChEBI" id="CHEBI:24875"/>
    </ligand>
</feature>
<reference evidence="9" key="2">
    <citation type="submission" date="2007-04" db="EMBL/GenBank/DDBJ databases">
        <title>Complete genome sequence of the nitrogen-fixing bacterium Azorhizobium caulinodans ORS571.</title>
        <authorList>
            <person name="Lee K.B."/>
            <person name="Backer P.D."/>
            <person name="Aono T."/>
            <person name="Liu C.T."/>
            <person name="Suzuki S."/>
            <person name="Suzuki T."/>
            <person name="Kaneko T."/>
            <person name="Yamada M."/>
            <person name="Tabata S."/>
            <person name="Kupfer D.M."/>
            <person name="Najar F.Z."/>
            <person name="Wiley G.B."/>
            <person name="Roe B."/>
            <person name="Binnewies T."/>
            <person name="Ussery D."/>
            <person name="Vereecke D."/>
            <person name="Gevers D."/>
            <person name="Holsters M."/>
            <person name="Oyaizu H."/>
        </authorList>
    </citation>
    <scope>NUCLEOTIDE SEQUENCE [LARGE SCALE GENOMIC DNA]</scope>
    <source>
        <strain evidence="9">ATCC 43989 / DSM 5975 / JCM 20966 / LMG 6465 / NBRC 14845 / NCIMB 13405 / ORS 571</strain>
    </source>
</reference>
<gene>
    <name evidence="8" type="primary">hupV</name>
    <name evidence="8" type="ordered locus">AZC_0596</name>
</gene>
<feature type="binding site" evidence="7">
    <location>
        <position position="435"/>
    </location>
    <ligand>
        <name>Mg(2+)</name>
        <dbReference type="ChEBI" id="CHEBI:18420"/>
    </ligand>
</feature>
<comment type="cofactor">
    <cofactor evidence="7">
        <name>Fe cation</name>
        <dbReference type="ChEBI" id="CHEBI:24875"/>
    </cofactor>
</comment>
<protein>
    <submittedName>
        <fullName evidence="8">HupV protein</fullName>
    </submittedName>
</protein>
<dbReference type="InterPro" id="IPR029014">
    <property type="entry name" value="NiFe-Hase_large"/>
</dbReference>